<keyword evidence="2" id="KW-1133">Transmembrane helix</keyword>
<organism evidence="3 4">
    <name type="scientific">Caldalkalibacillus horti</name>
    <dbReference type="NCBI Taxonomy" id="77523"/>
    <lineage>
        <taxon>Bacteria</taxon>
        <taxon>Bacillati</taxon>
        <taxon>Bacillota</taxon>
        <taxon>Bacilli</taxon>
        <taxon>Bacillales</taxon>
        <taxon>Bacillaceae</taxon>
        <taxon>Caldalkalibacillus</taxon>
    </lineage>
</organism>
<feature type="compositionally biased region" description="Acidic residues" evidence="1">
    <location>
        <begin position="281"/>
        <end position="340"/>
    </location>
</feature>
<sequence length="393" mass="44348">MKLVFFLLFIGVYTLFVFFIKNVWQFILQSLLYGEKEGRGIRRTRVHRYRIRGVEKVKRVSMILFLKMWIISYLLLVCFSQFVAPTTALHNDIETSLGTIQVQWEEDLKGLENAQLAFIDLGLKEVDDSIQIYAVIMNQSESVEMSESIPYELHWSEDGEPLEGVLVETESIPALGAGEQYTIIAIPAQTGNYGFNIPLSDEEMLWSGSIFVDLQPSIEKPSTGLPDNLDPAILEAYANGLLTDEDLLALSQGLVDTHQLLLFINGELTREELERIKAGEDPVEGSEPEEPGEEDKQETDEESDENKEEQNEESDEASDGQDDDSNEDENEQSDDQPVDEPNDHDAGNESSDTDEQEQEQNPVNDETEEQQDEKTVGETDTLDSPPSKEKEAE</sequence>
<protein>
    <submittedName>
        <fullName evidence="3">YqxM protein</fullName>
    </submittedName>
</protein>
<evidence type="ECO:0000256" key="1">
    <source>
        <dbReference type="SAM" id="MobiDB-lite"/>
    </source>
</evidence>
<keyword evidence="2" id="KW-0812">Transmembrane</keyword>
<accession>A0ABT9W424</accession>
<dbReference type="Proteomes" id="UP001235840">
    <property type="component" value="Unassembled WGS sequence"/>
</dbReference>
<gene>
    <name evidence="3" type="ORF">J2S11_003918</name>
</gene>
<dbReference type="EMBL" id="JAUSTY010000022">
    <property type="protein sequence ID" value="MDQ0167988.1"/>
    <property type="molecule type" value="Genomic_DNA"/>
</dbReference>
<feature type="transmembrane region" description="Helical" evidence="2">
    <location>
        <begin position="60"/>
        <end position="83"/>
    </location>
</feature>
<evidence type="ECO:0000256" key="2">
    <source>
        <dbReference type="SAM" id="Phobius"/>
    </source>
</evidence>
<reference evidence="3 4" key="1">
    <citation type="submission" date="2023-07" db="EMBL/GenBank/DDBJ databases">
        <title>Genomic Encyclopedia of Type Strains, Phase IV (KMG-IV): sequencing the most valuable type-strain genomes for metagenomic binning, comparative biology and taxonomic classification.</title>
        <authorList>
            <person name="Goeker M."/>
        </authorList>
    </citation>
    <scope>NUCLEOTIDE SEQUENCE [LARGE SCALE GENOMIC DNA]</scope>
    <source>
        <strain evidence="3 4">DSM 12751</strain>
    </source>
</reference>
<keyword evidence="4" id="KW-1185">Reference proteome</keyword>
<evidence type="ECO:0000313" key="4">
    <source>
        <dbReference type="Proteomes" id="UP001235840"/>
    </source>
</evidence>
<name>A0ABT9W424_9BACI</name>
<feature type="transmembrane region" description="Helical" evidence="2">
    <location>
        <begin position="6"/>
        <end position="33"/>
    </location>
</feature>
<comment type="caution">
    <text evidence="3">The sequence shown here is derived from an EMBL/GenBank/DDBJ whole genome shotgun (WGS) entry which is preliminary data.</text>
</comment>
<proteinExistence type="predicted"/>
<dbReference type="RefSeq" id="WP_343834597.1">
    <property type="nucleotide sequence ID" value="NZ_BAAADK010000017.1"/>
</dbReference>
<evidence type="ECO:0000313" key="3">
    <source>
        <dbReference type="EMBL" id="MDQ0167988.1"/>
    </source>
</evidence>
<feature type="region of interest" description="Disordered" evidence="1">
    <location>
        <begin position="277"/>
        <end position="393"/>
    </location>
</feature>
<keyword evidence="2" id="KW-0472">Membrane</keyword>